<evidence type="ECO:0000256" key="4">
    <source>
        <dbReference type="ARBA" id="ARBA00022801"/>
    </source>
</evidence>
<keyword evidence="4 5" id="KW-0378">Hydrolase</keyword>
<evidence type="ECO:0000313" key="7">
    <source>
        <dbReference type="EMBL" id="HIP98090.1"/>
    </source>
</evidence>
<name>A0A9D0YQ45_AQUAO</name>
<dbReference type="NCBIfam" id="TIGR03875">
    <property type="entry name" value="RNA_lig_partner"/>
    <property type="match status" value="1"/>
</dbReference>
<dbReference type="HAMAP" id="MF_01078">
    <property type="entry name" value="RNA_free_RNase_P"/>
    <property type="match status" value="1"/>
</dbReference>
<dbReference type="GO" id="GO:0016874">
    <property type="term" value="F:ligase activity"/>
    <property type="evidence" value="ECO:0007669"/>
    <property type="project" value="UniProtKB-KW"/>
</dbReference>
<proteinExistence type="inferred from homology"/>
<comment type="caution">
    <text evidence="7">The sequence shown here is derived from an EMBL/GenBank/DDBJ whole genome shotgun (WGS) entry which is preliminary data.</text>
</comment>
<protein>
    <recommendedName>
        <fullName evidence="5">RNA-free ribonuclease P</fullName>
        <shortName evidence="5">RNA-free RNase P</shortName>
        <ecNumber evidence="5">3.1.26.5</ecNumber>
    </recommendedName>
    <alternativeName>
        <fullName evidence="5">Protein-only RNase P</fullName>
    </alternativeName>
</protein>
<evidence type="ECO:0000313" key="8">
    <source>
        <dbReference type="Proteomes" id="UP000606463"/>
    </source>
</evidence>
<evidence type="ECO:0000256" key="6">
    <source>
        <dbReference type="SAM" id="Coils"/>
    </source>
</evidence>
<comment type="similarity">
    <text evidence="5">Belongs to the HARP family.</text>
</comment>
<evidence type="ECO:0000256" key="3">
    <source>
        <dbReference type="ARBA" id="ARBA00022759"/>
    </source>
</evidence>
<dbReference type="PANTHER" id="PTHR41173:SF1">
    <property type="entry name" value="RNA-FREE RIBONUCLEASE P"/>
    <property type="match status" value="1"/>
</dbReference>
<evidence type="ECO:0000256" key="2">
    <source>
        <dbReference type="ARBA" id="ARBA00022722"/>
    </source>
</evidence>
<dbReference type="PANTHER" id="PTHR41173">
    <property type="entry name" value="UPF0278 PROTEIN TK1425"/>
    <property type="match status" value="1"/>
</dbReference>
<dbReference type="InterPro" id="IPR029060">
    <property type="entry name" value="PIN-like_dom_sf"/>
</dbReference>
<gene>
    <name evidence="7" type="ORF">EYH37_01810</name>
</gene>
<dbReference type="GO" id="GO:0001682">
    <property type="term" value="P:tRNA 5'-leader removal"/>
    <property type="evidence" value="ECO:0007669"/>
    <property type="project" value="UniProtKB-UniRule"/>
</dbReference>
<keyword evidence="6" id="KW-0175">Coiled coil</keyword>
<keyword evidence="3 5" id="KW-0255">Endonuclease</keyword>
<dbReference type="SUPFAM" id="SSF88723">
    <property type="entry name" value="PIN domain-like"/>
    <property type="match status" value="1"/>
</dbReference>
<sequence>MYRQPLTFVLDTSVFTNPQLYKKFAENILDAMEDLLYLIEHSRAEFYMPVSVYEELQKMVKLEKLIPKFELVIRLRNPRRYNLLIPADFLYEFISDLRGRVNKGLRIAEEHVRDAQNKQKEALGEVIRSLREKYREALRQGILDSKEDVEVLLLAYELDAILVSADEGLRNWAKKLGIKLISPDYFKELLEELAQKVKFN</sequence>
<accession>A0A9D0YQ45</accession>
<dbReference type="GO" id="GO:0004526">
    <property type="term" value="F:ribonuclease P activity"/>
    <property type="evidence" value="ECO:0007669"/>
    <property type="project" value="UniProtKB-UniRule"/>
</dbReference>
<dbReference type="AlphaFoldDB" id="A0A9D0YQ45"/>
<dbReference type="CDD" id="cd18691">
    <property type="entry name" value="PIN_VapC-like"/>
    <property type="match status" value="1"/>
</dbReference>
<feature type="coiled-coil region" evidence="6">
    <location>
        <begin position="105"/>
        <end position="140"/>
    </location>
</feature>
<keyword evidence="7" id="KW-0436">Ligase</keyword>
<keyword evidence="1 5" id="KW-0819">tRNA processing</keyword>
<evidence type="ECO:0000256" key="1">
    <source>
        <dbReference type="ARBA" id="ARBA00022694"/>
    </source>
</evidence>
<dbReference type="EMBL" id="DQVE01000017">
    <property type="protein sequence ID" value="HIP98090.1"/>
    <property type="molecule type" value="Genomic_DNA"/>
</dbReference>
<reference evidence="7" key="1">
    <citation type="journal article" date="2020" name="ISME J.">
        <title>Gammaproteobacteria mediating utilization of methyl-, sulfur- and petroleum organic compounds in deep ocean hydrothermal plumes.</title>
        <authorList>
            <person name="Zhou Z."/>
            <person name="Liu Y."/>
            <person name="Pan J."/>
            <person name="Cron B.R."/>
            <person name="Toner B.M."/>
            <person name="Anantharaman K."/>
            <person name="Breier J.A."/>
            <person name="Dick G.J."/>
            <person name="Li M."/>
        </authorList>
    </citation>
    <scope>NUCLEOTIDE SEQUENCE</scope>
    <source>
        <strain evidence="7">SZUA-1501</strain>
    </source>
</reference>
<organism evidence="7 8">
    <name type="scientific">Aquifex aeolicus</name>
    <dbReference type="NCBI Taxonomy" id="63363"/>
    <lineage>
        <taxon>Bacteria</taxon>
        <taxon>Pseudomonadati</taxon>
        <taxon>Aquificota</taxon>
        <taxon>Aquificia</taxon>
        <taxon>Aquificales</taxon>
        <taxon>Aquificaceae</taxon>
        <taxon>Aquifex</taxon>
    </lineage>
</organism>
<dbReference type="NCBIfam" id="NF003344">
    <property type="entry name" value="PRK04358.1-5"/>
    <property type="match status" value="1"/>
</dbReference>
<dbReference type="EC" id="3.1.26.5" evidence="5"/>
<evidence type="ECO:0000256" key="5">
    <source>
        <dbReference type="HAMAP-Rule" id="MF_01078"/>
    </source>
</evidence>
<comment type="catalytic activity">
    <reaction evidence="5">
        <text>Endonucleolytic cleavage of RNA, removing 5'-extranucleotides from tRNA precursor.</text>
        <dbReference type="EC" id="3.1.26.5"/>
    </reaction>
</comment>
<dbReference type="InterPro" id="IPR014856">
    <property type="entry name" value="RNA_free_RNase_P"/>
</dbReference>
<keyword evidence="2 5" id="KW-0540">Nuclease</keyword>
<dbReference type="Pfam" id="PF08745">
    <property type="entry name" value="PIN_5"/>
    <property type="match status" value="1"/>
</dbReference>
<dbReference type="Proteomes" id="UP000606463">
    <property type="component" value="Unassembled WGS sequence"/>
</dbReference>
<comment type="function">
    <text evidence="5">RNA-free RNase P that catalyzes the removal of the 5'-leader sequence from pre-tRNA to produce the mature 5'-terminus.</text>
</comment>
<dbReference type="Gene3D" id="3.40.50.1010">
    <property type="entry name" value="5'-nuclease"/>
    <property type="match status" value="1"/>
</dbReference>